<gene>
    <name evidence="2" type="ORF">HPP92_004856</name>
</gene>
<dbReference type="OrthoDB" id="10264738at2759"/>
<reference evidence="2 3" key="1">
    <citation type="journal article" date="2020" name="Nat. Food">
        <title>A phased Vanilla planifolia genome enables genetic improvement of flavour and production.</title>
        <authorList>
            <person name="Hasing T."/>
            <person name="Tang H."/>
            <person name="Brym M."/>
            <person name="Khazi F."/>
            <person name="Huang T."/>
            <person name="Chambers A.H."/>
        </authorList>
    </citation>
    <scope>NUCLEOTIDE SEQUENCE [LARGE SCALE GENOMIC DNA]</scope>
    <source>
        <tissue evidence="2">Leaf</tissue>
    </source>
</reference>
<name>A0A835RJ63_VANPL</name>
<organism evidence="2 3">
    <name type="scientific">Vanilla planifolia</name>
    <name type="common">Vanilla</name>
    <dbReference type="NCBI Taxonomy" id="51239"/>
    <lineage>
        <taxon>Eukaryota</taxon>
        <taxon>Viridiplantae</taxon>
        <taxon>Streptophyta</taxon>
        <taxon>Embryophyta</taxon>
        <taxon>Tracheophyta</taxon>
        <taxon>Spermatophyta</taxon>
        <taxon>Magnoliopsida</taxon>
        <taxon>Liliopsida</taxon>
        <taxon>Asparagales</taxon>
        <taxon>Orchidaceae</taxon>
        <taxon>Vanilloideae</taxon>
        <taxon>Vanilleae</taxon>
        <taxon>Vanilla</taxon>
    </lineage>
</organism>
<accession>A0A835RJ63</accession>
<keyword evidence="3" id="KW-1185">Reference proteome</keyword>
<comment type="caution">
    <text evidence="2">The sequence shown here is derived from an EMBL/GenBank/DDBJ whole genome shotgun (WGS) entry which is preliminary data.</text>
</comment>
<dbReference type="Proteomes" id="UP000636800">
    <property type="component" value="Chromosome 2"/>
</dbReference>
<evidence type="ECO:0000256" key="1">
    <source>
        <dbReference type="SAM" id="MobiDB-lite"/>
    </source>
</evidence>
<proteinExistence type="predicted"/>
<dbReference type="AlphaFoldDB" id="A0A835RJ63"/>
<dbReference type="EMBL" id="JADCNL010000002">
    <property type="protein sequence ID" value="KAG0491458.1"/>
    <property type="molecule type" value="Genomic_DNA"/>
</dbReference>
<evidence type="ECO:0000313" key="2">
    <source>
        <dbReference type="EMBL" id="KAG0491458.1"/>
    </source>
</evidence>
<evidence type="ECO:0000313" key="3">
    <source>
        <dbReference type="Proteomes" id="UP000636800"/>
    </source>
</evidence>
<protein>
    <submittedName>
        <fullName evidence="2">Uncharacterized protein</fullName>
    </submittedName>
</protein>
<feature type="region of interest" description="Disordered" evidence="1">
    <location>
        <begin position="1"/>
        <end position="54"/>
    </location>
</feature>
<sequence length="54" mass="5519">MATTKAAERPATSLGEAKPKAASPKPAPKKAEPKPRASPAKKVQGKVSKPAAKK</sequence>